<protein>
    <recommendedName>
        <fullName evidence="9">SET domain-containing protein</fullName>
    </recommendedName>
</protein>
<dbReference type="Pfam" id="PF00856">
    <property type="entry name" value="SET"/>
    <property type="match status" value="1"/>
</dbReference>
<gene>
    <name evidence="10" type="ORF">WMSIL1_LOCUS9137</name>
</gene>
<keyword evidence="7" id="KW-0539">Nucleus</keyword>
<organism evidence="10 11">
    <name type="scientific">Hymenolepis diminuta</name>
    <name type="common">Rat tapeworm</name>
    <dbReference type="NCBI Taxonomy" id="6216"/>
    <lineage>
        <taxon>Eukaryota</taxon>
        <taxon>Metazoa</taxon>
        <taxon>Spiralia</taxon>
        <taxon>Lophotrochozoa</taxon>
        <taxon>Platyhelminthes</taxon>
        <taxon>Cestoda</taxon>
        <taxon>Eucestoda</taxon>
        <taxon>Cyclophyllidea</taxon>
        <taxon>Hymenolepididae</taxon>
        <taxon>Hymenolepis</taxon>
    </lineage>
</organism>
<reference evidence="10 11" key="1">
    <citation type="submission" date="2019-07" db="EMBL/GenBank/DDBJ databases">
        <authorList>
            <person name="Jastrzebski P J."/>
            <person name="Paukszto L."/>
            <person name="Jastrzebski P J."/>
        </authorList>
    </citation>
    <scope>NUCLEOTIDE SEQUENCE [LARGE SCALE GENOMIC DNA]</scope>
    <source>
        <strain evidence="10 11">WMS-il1</strain>
    </source>
</reference>
<keyword evidence="4" id="KW-0489">Methyltransferase</keyword>
<keyword evidence="11" id="KW-1185">Reference proteome</keyword>
<evidence type="ECO:0000256" key="7">
    <source>
        <dbReference type="ARBA" id="ARBA00023242"/>
    </source>
</evidence>
<dbReference type="GO" id="GO:0005634">
    <property type="term" value="C:nucleus"/>
    <property type="evidence" value="ECO:0007669"/>
    <property type="project" value="UniProtKB-SubCell"/>
</dbReference>
<dbReference type="Proteomes" id="UP000321570">
    <property type="component" value="Unassembled WGS sequence"/>
</dbReference>
<dbReference type="CDD" id="cd10536">
    <property type="entry name" value="SET_SMYD4"/>
    <property type="match status" value="1"/>
</dbReference>
<feature type="domain" description="SET" evidence="9">
    <location>
        <begin position="540"/>
        <end position="593"/>
    </location>
</feature>
<name>A0A564YTC1_HYMDI</name>
<keyword evidence="3" id="KW-0963">Cytoplasm</keyword>
<evidence type="ECO:0000313" key="11">
    <source>
        <dbReference type="Proteomes" id="UP000321570"/>
    </source>
</evidence>
<comment type="subcellular location">
    <subcellularLocation>
        <location evidence="2">Cytoplasm</location>
    </subcellularLocation>
    <subcellularLocation>
        <location evidence="1">Nucleus</location>
    </subcellularLocation>
</comment>
<evidence type="ECO:0000256" key="5">
    <source>
        <dbReference type="ARBA" id="ARBA00022679"/>
    </source>
</evidence>
<dbReference type="GO" id="GO:0042826">
    <property type="term" value="F:histone deacetylase binding"/>
    <property type="evidence" value="ECO:0007669"/>
    <property type="project" value="TreeGrafter"/>
</dbReference>
<dbReference type="Gene3D" id="1.25.40.10">
    <property type="entry name" value="Tetratricopeptide repeat domain"/>
    <property type="match status" value="2"/>
</dbReference>
<evidence type="ECO:0000256" key="1">
    <source>
        <dbReference type="ARBA" id="ARBA00004123"/>
    </source>
</evidence>
<dbReference type="GO" id="GO:0008168">
    <property type="term" value="F:methyltransferase activity"/>
    <property type="evidence" value="ECO:0007669"/>
    <property type="project" value="UniProtKB-KW"/>
</dbReference>
<dbReference type="SUPFAM" id="SSF48452">
    <property type="entry name" value="TPR-like"/>
    <property type="match status" value="1"/>
</dbReference>
<keyword evidence="5" id="KW-0808">Transferase</keyword>
<comment type="catalytic activity">
    <reaction evidence="8">
        <text>L-lysyl-[protein] + S-adenosyl-L-methionine = N(6)-methyl-L-lysyl-[protein] + S-adenosyl-L-homocysteine + H(+)</text>
        <dbReference type="Rhea" id="RHEA:51736"/>
        <dbReference type="Rhea" id="RHEA-COMP:9752"/>
        <dbReference type="Rhea" id="RHEA-COMP:13053"/>
        <dbReference type="ChEBI" id="CHEBI:15378"/>
        <dbReference type="ChEBI" id="CHEBI:29969"/>
        <dbReference type="ChEBI" id="CHEBI:57856"/>
        <dbReference type="ChEBI" id="CHEBI:59789"/>
        <dbReference type="ChEBI" id="CHEBI:61929"/>
    </reaction>
</comment>
<evidence type="ECO:0000256" key="3">
    <source>
        <dbReference type="ARBA" id="ARBA00022490"/>
    </source>
</evidence>
<dbReference type="InterPro" id="IPR001214">
    <property type="entry name" value="SET_dom"/>
</dbReference>
<evidence type="ECO:0000256" key="8">
    <source>
        <dbReference type="ARBA" id="ARBA00048985"/>
    </source>
</evidence>
<dbReference type="AlphaFoldDB" id="A0A564YTC1"/>
<dbReference type="EMBL" id="CABIJS010000355">
    <property type="protein sequence ID" value="VUZ50249.1"/>
    <property type="molecule type" value="Genomic_DNA"/>
</dbReference>
<dbReference type="Gene3D" id="2.170.270.10">
    <property type="entry name" value="SET domain"/>
    <property type="match status" value="1"/>
</dbReference>
<evidence type="ECO:0000256" key="6">
    <source>
        <dbReference type="ARBA" id="ARBA00022691"/>
    </source>
</evidence>
<accession>A0A564YTC1</accession>
<evidence type="ECO:0000259" key="9">
    <source>
        <dbReference type="Pfam" id="PF00856"/>
    </source>
</evidence>
<evidence type="ECO:0000256" key="2">
    <source>
        <dbReference type="ARBA" id="ARBA00004496"/>
    </source>
</evidence>
<dbReference type="InterPro" id="IPR052097">
    <property type="entry name" value="SET-MYND_domain_protein"/>
</dbReference>
<dbReference type="SUPFAM" id="SSF82199">
    <property type="entry name" value="SET domain"/>
    <property type="match status" value="1"/>
</dbReference>
<dbReference type="InterPro" id="IPR044421">
    <property type="entry name" value="SMYD4_SET"/>
</dbReference>
<dbReference type="PANTHER" id="PTHR46165">
    <property type="entry name" value="SET AND MYND DOMAIN-CONTAINING PROTEIN 4"/>
    <property type="match status" value="1"/>
</dbReference>
<evidence type="ECO:0000256" key="4">
    <source>
        <dbReference type="ARBA" id="ARBA00022603"/>
    </source>
</evidence>
<proteinExistence type="predicted"/>
<keyword evidence="6" id="KW-0949">S-adenosyl-L-methionine</keyword>
<dbReference type="GO" id="GO:0005737">
    <property type="term" value="C:cytoplasm"/>
    <property type="evidence" value="ECO:0007669"/>
    <property type="project" value="UniProtKB-SubCell"/>
</dbReference>
<dbReference type="InterPro" id="IPR011990">
    <property type="entry name" value="TPR-like_helical_dom_sf"/>
</dbReference>
<sequence>MDLDHLDAEDLVQKFTESLESPTNQPLVIQFKSIINNALPIIESHWKEEFFKARTDFQRVCYLLKAIESSTGKYKRGVDKLGLSTTREELLSGNGKSDGISRRYYSYGNLAMMEGDRNSSLAAITKSVFYATSPKQLARALTQRCKLLHQNELYDEAIEDGLKVLKLLSPQTEIGNIHLILGHCNLKKKMFTESKSHYIQALAILGRDNSAGDLQMCMDAEKGLKQCICEENNNGRHPYEPLWRCLRSKAPDLNEIEMKMASSASEANKSESLNTKDSKLLSVPNNILRLKYSGSAECGWTMEVTRNVSTGDVLLVEKPWAMGVWKERTKYCYYCCKRCHNLIPCSNCPHVGFCSEECKRSSKEAAELPEDGNKHIYNCQGLCPAIIFDESVESIHTAYNCLAKVPPRRLLDYICSTGPYAGGRGHQAFKGAEEIRLDPPSVFDPSDYSSIAFLSACSEKRQDGTLEYFTKAAIFLAFCLYLEGYPMKWFDETDIFFCDPSSSDSPEIIPASWIAACLLYHIQAMDINYFGVTESFPNLSCTEEFATSVYPTISLINHSCNPNVSVQCTDKGVAFIHALQPLRAGSEILLSYKLPFYYNSTQDRRASLQSQYYFNCECVACVNDWSKSSLGGPERLLCHNCMKVFVESKEGCPVCNSHEAVWMLRQFRDEVIPNLKRFLLKDICSLEELKYATTGADSVLPFVQQPSSIYYQWKDLYIDILGSIYDNRTIEPWAADDISESS</sequence>
<evidence type="ECO:0000313" key="10">
    <source>
        <dbReference type="EMBL" id="VUZ50249.1"/>
    </source>
</evidence>
<dbReference type="InterPro" id="IPR046341">
    <property type="entry name" value="SET_dom_sf"/>
</dbReference>
<dbReference type="PANTHER" id="PTHR46165:SF2">
    <property type="entry name" value="SET AND MYND DOMAIN-CONTAINING PROTEIN 4"/>
    <property type="match status" value="1"/>
</dbReference>
<dbReference type="GO" id="GO:0032259">
    <property type="term" value="P:methylation"/>
    <property type="evidence" value="ECO:0007669"/>
    <property type="project" value="UniProtKB-KW"/>
</dbReference>